<dbReference type="GO" id="GO:0048254">
    <property type="term" value="P:snoRNA localization"/>
    <property type="evidence" value="ECO:0007669"/>
    <property type="project" value="TreeGrafter"/>
</dbReference>
<evidence type="ECO:0000256" key="9">
    <source>
        <dbReference type="ARBA" id="ARBA00049654"/>
    </source>
</evidence>
<dbReference type="GO" id="GO:0070761">
    <property type="term" value="C:pre-snoRNP complex"/>
    <property type="evidence" value="ECO:0007669"/>
    <property type="project" value="TreeGrafter"/>
</dbReference>
<evidence type="ECO:0000256" key="10">
    <source>
        <dbReference type="ARBA" id="ARBA00061949"/>
    </source>
</evidence>
<dbReference type="FunFam" id="3.30.60.190:FF:000001">
    <property type="entry name" value="box C/D snoRNA protein 1"/>
    <property type="match status" value="1"/>
</dbReference>
<evidence type="ECO:0000256" key="7">
    <source>
        <dbReference type="ARBA" id="ARBA00022843"/>
    </source>
</evidence>
<dbReference type="InterPro" id="IPR051639">
    <property type="entry name" value="BCD1"/>
</dbReference>
<name>A0A9P4Y436_CRYP1</name>
<dbReference type="InterPro" id="IPR007529">
    <property type="entry name" value="Znf_HIT"/>
</dbReference>
<evidence type="ECO:0000256" key="11">
    <source>
        <dbReference type="ARBA" id="ARBA00068630"/>
    </source>
</evidence>
<dbReference type="AlphaFoldDB" id="A0A9P4Y436"/>
<keyword evidence="3" id="KW-0597">Phosphoprotein</keyword>
<dbReference type="Pfam" id="PF25790">
    <property type="entry name" value="BCD1"/>
    <property type="match status" value="1"/>
</dbReference>
<feature type="non-terminal residue" evidence="15">
    <location>
        <position position="348"/>
    </location>
</feature>
<evidence type="ECO:0000313" key="15">
    <source>
        <dbReference type="EMBL" id="KAF3766276.1"/>
    </source>
</evidence>
<comment type="similarity">
    <text evidence="9">Belongs to the BCD1 family.</text>
</comment>
<dbReference type="OrthoDB" id="272357at2759"/>
<proteinExistence type="inferred from homology"/>
<keyword evidence="2" id="KW-0690">Ribosome biogenesis</keyword>
<dbReference type="InterPro" id="IPR057721">
    <property type="entry name" value="BCD1_alpha/beta"/>
</dbReference>
<protein>
    <recommendedName>
        <fullName evidence="11">Box C/D snoRNA protein 1</fullName>
    </recommendedName>
    <alternativeName>
        <fullName evidence="12">Zinc finger HIT domain-containing protein 6</fullName>
    </alternativeName>
</protein>
<comment type="function">
    <text evidence="8">Required for box C/D snoRNAs accumulation involved in snoRNA processing, snoRNA transport to the nucleolus and ribosome biogenesis.</text>
</comment>
<keyword evidence="1" id="KW-1017">Isopeptide bond</keyword>
<dbReference type="Proteomes" id="UP000803844">
    <property type="component" value="Unassembled WGS sequence"/>
</dbReference>
<dbReference type="GO" id="GO:0000492">
    <property type="term" value="P:box C/D snoRNP assembly"/>
    <property type="evidence" value="ECO:0007669"/>
    <property type="project" value="TreeGrafter"/>
</dbReference>
<dbReference type="PROSITE" id="PS51083">
    <property type="entry name" value="ZF_HIT"/>
    <property type="match status" value="1"/>
</dbReference>
<dbReference type="CDD" id="cd23023">
    <property type="entry name" value="zf-HIT_BCD1"/>
    <property type="match status" value="1"/>
</dbReference>
<keyword evidence="4" id="KW-0479">Metal-binding</keyword>
<evidence type="ECO:0000259" key="14">
    <source>
        <dbReference type="PROSITE" id="PS51083"/>
    </source>
</evidence>
<dbReference type="GO" id="GO:0008270">
    <property type="term" value="F:zinc ion binding"/>
    <property type="evidence" value="ECO:0007669"/>
    <property type="project" value="UniProtKB-UniRule"/>
</dbReference>
<keyword evidence="6" id="KW-0862">Zinc</keyword>
<evidence type="ECO:0000256" key="6">
    <source>
        <dbReference type="ARBA" id="ARBA00022833"/>
    </source>
</evidence>
<dbReference type="EMBL" id="MU032347">
    <property type="protein sequence ID" value="KAF3766276.1"/>
    <property type="molecule type" value="Genomic_DNA"/>
</dbReference>
<comment type="subunit">
    <text evidence="10">Interacts with FBL, SNU13, NOP58, NUFIP1, RUVBL1, RUVBL2 and TAF9. Interacts (via HIT-type zinc finger) with the RUVBL1/RUVBL2 complex in the presence of ADP.</text>
</comment>
<dbReference type="GO" id="GO:0005634">
    <property type="term" value="C:nucleus"/>
    <property type="evidence" value="ECO:0007669"/>
    <property type="project" value="TreeGrafter"/>
</dbReference>
<accession>A0A9P4Y436</accession>
<evidence type="ECO:0000256" key="1">
    <source>
        <dbReference type="ARBA" id="ARBA00022499"/>
    </source>
</evidence>
<reference evidence="15" key="1">
    <citation type="journal article" date="2020" name="Phytopathology">
        <title>Genome sequence of the chestnut blight fungus Cryphonectria parasitica EP155: A fundamental resource for an archetypical invasive plant pathogen.</title>
        <authorList>
            <person name="Crouch J.A."/>
            <person name="Dawe A."/>
            <person name="Aerts A."/>
            <person name="Barry K."/>
            <person name="Churchill A.C.L."/>
            <person name="Grimwood J."/>
            <person name="Hillman B."/>
            <person name="Milgroom M.G."/>
            <person name="Pangilinan J."/>
            <person name="Smith M."/>
            <person name="Salamov A."/>
            <person name="Schmutz J."/>
            <person name="Yadav J."/>
            <person name="Grigoriev I.V."/>
            <person name="Nuss D."/>
        </authorList>
    </citation>
    <scope>NUCLEOTIDE SEQUENCE</scope>
    <source>
        <strain evidence="15">EP155</strain>
    </source>
</reference>
<dbReference type="PANTHER" id="PTHR13483">
    <property type="entry name" value="BOX C_D SNORNA PROTEIN 1-RELATED"/>
    <property type="match status" value="1"/>
</dbReference>
<evidence type="ECO:0000256" key="8">
    <source>
        <dbReference type="ARBA" id="ARBA00049598"/>
    </source>
</evidence>
<evidence type="ECO:0000256" key="12">
    <source>
        <dbReference type="ARBA" id="ARBA00077531"/>
    </source>
</evidence>
<dbReference type="SUPFAM" id="SSF144232">
    <property type="entry name" value="HIT/MYND zinc finger-like"/>
    <property type="match status" value="1"/>
</dbReference>
<evidence type="ECO:0000256" key="13">
    <source>
        <dbReference type="PROSITE-ProRule" id="PRU00453"/>
    </source>
</evidence>
<keyword evidence="16" id="KW-1185">Reference proteome</keyword>
<organism evidence="15 16">
    <name type="scientific">Cryphonectria parasitica (strain ATCC 38755 / EP155)</name>
    <dbReference type="NCBI Taxonomy" id="660469"/>
    <lineage>
        <taxon>Eukaryota</taxon>
        <taxon>Fungi</taxon>
        <taxon>Dikarya</taxon>
        <taxon>Ascomycota</taxon>
        <taxon>Pezizomycotina</taxon>
        <taxon>Sordariomycetes</taxon>
        <taxon>Sordariomycetidae</taxon>
        <taxon>Diaporthales</taxon>
        <taxon>Cryphonectriaceae</taxon>
        <taxon>Cryphonectria-Endothia species complex</taxon>
        <taxon>Cryphonectria</taxon>
    </lineage>
</organism>
<dbReference type="PANTHER" id="PTHR13483:SF11">
    <property type="entry name" value="ZINC FINGER HIT DOMAIN-CONTAINING PROTEIN 3"/>
    <property type="match status" value="1"/>
</dbReference>
<dbReference type="GO" id="GO:0000463">
    <property type="term" value="P:maturation of LSU-rRNA from tricistronic rRNA transcript (SSU-rRNA, 5.8S rRNA, LSU-rRNA)"/>
    <property type="evidence" value="ECO:0007669"/>
    <property type="project" value="TreeGrafter"/>
</dbReference>
<evidence type="ECO:0000256" key="2">
    <source>
        <dbReference type="ARBA" id="ARBA00022517"/>
    </source>
</evidence>
<comment type="caution">
    <text evidence="15">The sequence shown here is derived from an EMBL/GenBank/DDBJ whole genome shotgun (WGS) entry which is preliminary data.</text>
</comment>
<dbReference type="RefSeq" id="XP_040777237.1">
    <property type="nucleotide sequence ID" value="XM_040916085.1"/>
</dbReference>
<dbReference type="GeneID" id="63833214"/>
<dbReference type="Pfam" id="PF04438">
    <property type="entry name" value="zf-HIT"/>
    <property type="match status" value="1"/>
</dbReference>
<evidence type="ECO:0000256" key="4">
    <source>
        <dbReference type="ARBA" id="ARBA00022723"/>
    </source>
</evidence>
<gene>
    <name evidence="15" type="ORF">M406DRAFT_239089</name>
</gene>
<dbReference type="Gene3D" id="3.30.60.190">
    <property type="match status" value="1"/>
</dbReference>
<sequence>MADPLLTTLCSICHTAVPRYTCPACHTHTCSLACSQKHKAWANCTGRRDPTAYMPAARLRTPAGVDHDYNFLSAIERERDRNQREIVEERGLFSEKQLRELGEERRWRKMWFGEEVRTTMMTRGGPPSALARRVRQRLDQANVEVVHMPVGMARQRENTTAWNRKAGRINWCMEWIVYDAPGSGAGGASTRIRHKALETIPLYKALGNSLAWSRKGQYKDEEEDEEDEDTFLSAYARKRRRVLIKEVKEEGRRSAMQDADEATWLAIPYTSQNPYTGTWDTDRAATVSSWLPDELIDAKRHHSFYLLRPLTPAGKPKELIPLDSTETLGRALMGRTVLEFPTVYVFPP</sequence>
<evidence type="ECO:0000256" key="3">
    <source>
        <dbReference type="ARBA" id="ARBA00022553"/>
    </source>
</evidence>
<evidence type="ECO:0000313" key="16">
    <source>
        <dbReference type="Proteomes" id="UP000803844"/>
    </source>
</evidence>
<evidence type="ECO:0000256" key="5">
    <source>
        <dbReference type="ARBA" id="ARBA00022771"/>
    </source>
</evidence>
<keyword evidence="5 13" id="KW-0863">Zinc-finger</keyword>
<keyword evidence="7" id="KW-0832">Ubl conjugation</keyword>
<feature type="domain" description="HIT-type" evidence="14">
    <location>
        <begin position="10"/>
        <end position="44"/>
    </location>
</feature>